<feature type="region of interest" description="Disordered" evidence="1">
    <location>
        <begin position="1"/>
        <end position="127"/>
    </location>
</feature>
<dbReference type="Proteomes" id="UP001595947">
    <property type="component" value="Unassembled WGS sequence"/>
</dbReference>
<organism evidence="2 3">
    <name type="scientific">Actinomycetospora atypica</name>
    <dbReference type="NCBI Taxonomy" id="1290095"/>
    <lineage>
        <taxon>Bacteria</taxon>
        <taxon>Bacillati</taxon>
        <taxon>Actinomycetota</taxon>
        <taxon>Actinomycetes</taxon>
        <taxon>Pseudonocardiales</taxon>
        <taxon>Pseudonocardiaceae</taxon>
        <taxon>Actinomycetospora</taxon>
    </lineage>
</organism>
<comment type="caution">
    <text evidence="2">The sequence shown here is derived from an EMBL/GenBank/DDBJ whole genome shotgun (WGS) entry which is preliminary data.</text>
</comment>
<dbReference type="RefSeq" id="WP_378036330.1">
    <property type="nucleotide sequence ID" value="NZ_JBHSIV010000010.1"/>
</dbReference>
<feature type="compositionally biased region" description="Basic and acidic residues" evidence="1">
    <location>
        <begin position="118"/>
        <end position="127"/>
    </location>
</feature>
<dbReference type="Pfam" id="PF11272">
    <property type="entry name" value="DUF3072"/>
    <property type="match status" value="2"/>
</dbReference>
<protein>
    <submittedName>
        <fullName evidence="2">DUF3072 domain-containing protein</fullName>
    </submittedName>
</protein>
<reference evidence="3" key="1">
    <citation type="journal article" date="2019" name="Int. J. Syst. Evol. Microbiol.">
        <title>The Global Catalogue of Microorganisms (GCM) 10K type strain sequencing project: providing services to taxonomists for standard genome sequencing and annotation.</title>
        <authorList>
            <consortium name="The Broad Institute Genomics Platform"/>
            <consortium name="The Broad Institute Genome Sequencing Center for Infectious Disease"/>
            <person name="Wu L."/>
            <person name="Ma J."/>
        </authorList>
    </citation>
    <scope>NUCLEOTIDE SEQUENCE [LARGE SCALE GENOMIC DNA]</scope>
    <source>
        <strain evidence="3">CGMCC 4.7093</strain>
    </source>
</reference>
<evidence type="ECO:0000313" key="3">
    <source>
        <dbReference type="Proteomes" id="UP001595947"/>
    </source>
</evidence>
<sequence length="127" mass="13619">MKAPGGDSSAEKDSSQWVTGDEPMTGPQASYLETLAHQAGEEPPTELTKAQAHDEIERLQGSDANPAGDPSKQERPTTEWVTGEEPMTGPQASYLETLAQKAGEEPPKDLTKSQASRAIDDLQTRAQ</sequence>
<proteinExistence type="predicted"/>
<dbReference type="EMBL" id="JBHSIV010000010">
    <property type="protein sequence ID" value="MFC5062987.1"/>
    <property type="molecule type" value="Genomic_DNA"/>
</dbReference>
<keyword evidence="3" id="KW-1185">Reference proteome</keyword>
<evidence type="ECO:0000313" key="2">
    <source>
        <dbReference type="EMBL" id="MFC5062987.1"/>
    </source>
</evidence>
<evidence type="ECO:0000256" key="1">
    <source>
        <dbReference type="SAM" id="MobiDB-lite"/>
    </source>
</evidence>
<name>A0ABV9YM05_9PSEU</name>
<accession>A0ABV9YM05</accession>
<feature type="compositionally biased region" description="Basic and acidic residues" evidence="1">
    <location>
        <begin position="51"/>
        <end position="60"/>
    </location>
</feature>
<feature type="compositionally biased region" description="Basic and acidic residues" evidence="1">
    <location>
        <begin position="102"/>
        <end position="111"/>
    </location>
</feature>
<gene>
    <name evidence="2" type="ORF">ACFPBZ_12285</name>
</gene>
<dbReference type="InterPro" id="IPR021425">
    <property type="entry name" value="DUF3072"/>
</dbReference>